<dbReference type="PANTHER" id="PTHR24421:SF63">
    <property type="entry name" value="SENSOR HISTIDINE KINASE DESK"/>
    <property type="match status" value="1"/>
</dbReference>
<dbReference type="EMBL" id="CP023445">
    <property type="protein sequence ID" value="ATE58082.1"/>
    <property type="molecule type" value="Genomic_DNA"/>
</dbReference>
<reference evidence="6" key="1">
    <citation type="submission" date="2017-09" db="EMBL/GenBank/DDBJ databases">
        <title>Complete Genome Sequence of ansamitocin-producing Bacterium Actinosynnema pretiosum X47.</title>
        <authorList>
            <person name="Cao G."/>
            <person name="Zong G."/>
            <person name="Zhong C."/>
            <person name="Fu J."/>
        </authorList>
    </citation>
    <scope>NUCLEOTIDE SEQUENCE [LARGE SCALE GENOMIC DNA]</scope>
    <source>
        <strain evidence="6">X47</strain>
    </source>
</reference>
<evidence type="ECO:0000259" key="5">
    <source>
        <dbReference type="Pfam" id="PF07730"/>
    </source>
</evidence>
<dbReference type="Proteomes" id="UP000218505">
    <property type="component" value="Chromosome"/>
</dbReference>
<evidence type="ECO:0000313" key="7">
    <source>
        <dbReference type="Proteomes" id="UP000218505"/>
    </source>
</evidence>
<evidence type="ECO:0000256" key="2">
    <source>
        <dbReference type="ARBA" id="ARBA00022777"/>
    </source>
</evidence>
<dbReference type="Gene3D" id="1.20.5.1930">
    <property type="match status" value="1"/>
</dbReference>
<name>A0A290ZGH9_9PSEU</name>
<gene>
    <name evidence="6" type="ORF">CNX65_09685</name>
</gene>
<keyword evidence="4" id="KW-1133">Transmembrane helix</keyword>
<protein>
    <recommendedName>
        <fullName evidence="5">Signal transduction histidine kinase subgroup 3 dimerisation and phosphoacceptor domain-containing protein</fullName>
    </recommendedName>
</protein>
<evidence type="ECO:0000256" key="4">
    <source>
        <dbReference type="SAM" id="Phobius"/>
    </source>
</evidence>
<feature type="domain" description="Signal transduction histidine kinase subgroup 3 dimerisation and phosphoacceptor" evidence="5">
    <location>
        <begin position="65"/>
        <end position="132"/>
    </location>
</feature>
<dbReference type="CDD" id="cd16917">
    <property type="entry name" value="HATPase_UhpB-NarQ-NarX-like"/>
    <property type="match status" value="1"/>
</dbReference>
<organism evidence="6 7">
    <name type="scientific">Actinosynnema pretiosum</name>
    <dbReference type="NCBI Taxonomy" id="42197"/>
    <lineage>
        <taxon>Bacteria</taxon>
        <taxon>Bacillati</taxon>
        <taxon>Actinomycetota</taxon>
        <taxon>Actinomycetes</taxon>
        <taxon>Pseudonocardiales</taxon>
        <taxon>Pseudonocardiaceae</taxon>
        <taxon>Actinosynnema</taxon>
    </lineage>
</organism>
<dbReference type="Gene3D" id="3.30.565.10">
    <property type="entry name" value="Histidine kinase-like ATPase, C-terminal domain"/>
    <property type="match status" value="1"/>
</dbReference>
<keyword evidence="4" id="KW-0812">Transmembrane</keyword>
<keyword evidence="4" id="KW-0472">Membrane</keyword>
<keyword evidence="7" id="KW-1185">Reference proteome</keyword>
<dbReference type="Pfam" id="PF07730">
    <property type="entry name" value="HisKA_3"/>
    <property type="match status" value="1"/>
</dbReference>
<dbReference type="InterPro" id="IPR036890">
    <property type="entry name" value="HATPase_C_sf"/>
</dbReference>
<feature type="transmembrane region" description="Helical" evidence="4">
    <location>
        <begin position="26"/>
        <end position="44"/>
    </location>
</feature>
<keyword evidence="2" id="KW-0418">Kinase</keyword>
<dbReference type="InterPro" id="IPR050482">
    <property type="entry name" value="Sensor_HK_TwoCompSys"/>
</dbReference>
<dbReference type="InterPro" id="IPR011712">
    <property type="entry name" value="Sig_transdc_His_kin_sub3_dim/P"/>
</dbReference>
<evidence type="ECO:0000256" key="1">
    <source>
        <dbReference type="ARBA" id="ARBA00022679"/>
    </source>
</evidence>
<accession>A0A290ZGH9</accession>
<proteinExistence type="predicted"/>
<dbReference type="GO" id="GO:0000155">
    <property type="term" value="F:phosphorelay sensor kinase activity"/>
    <property type="evidence" value="ECO:0007669"/>
    <property type="project" value="InterPro"/>
</dbReference>
<evidence type="ECO:0000313" key="6">
    <source>
        <dbReference type="EMBL" id="ATE58082.1"/>
    </source>
</evidence>
<dbReference type="GO" id="GO:0016020">
    <property type="term" value="C:membrane"/>
    <property type="evidence" value="ECO:0007669"/>
    <property type="project" value="InterPro"/>
</dbReference>
<dbReference type="PANTHER" id="PTHR24421">
    <property type="entry name" value="NITRATE/NITRITE SENSOR PROTEIN NARX-RELATED"/>
    <property type="match status" value="1"/>
</dbReference>
<dbReference type="KEGG" id="apre:CNX65_09685"/>
<dbReference type="GO" id="GO:0046983">
    <property type="term" value="F:protein dimerization activity"/>
    <property type="evidence" value="ECO:0007669"/>
    <property type="project" value="InterPro"/>
</dbReference>
<keyword evidence="3" id="KW-0902">Two-component regulatory system</keyword>
<dbReference type="AlphaFoldDB" id="A0A290ZGH9"/>
<evidence type="ECO:0000256" key="3">
    <source>
        <dbReference type="ARBA" id="ARBA00023012"/>
    </source>
</evidence>
<sequence>MNGTAAAALVAGLLWRAAGSGQPVHLVAALGSLVVGFAAVVRLVRTRRELARARVEIAALAAAEERHRLGRDLHDILGHSLTTVTVKAGLARRLLERGEVDRALGEVGELEALARQALGDVRATVGGYREVALAGELVAAGAALRAAGIEADLPSAVDNVAPELQGVFGYVLREAVTNVLRHSAARTCSVRLGARWIEVVDDGRGAGAGQPGSGVAGLRERLAEVGGALEAGPVAGGYRLRAEVRDGGTA</sequence>
<keyword evidence="1" id="KW-0808">Transferase</keyword>
<dbReference type="SUPFAM" id="SSF55874">
    <property type="entry name" value="ATPase domain of HSP90 chaperone/DNA topoisomerase II/histidine kinase"/>
    <property type="match status" value="1"/>
</dbReference>